<dbReference type="CDD" id="cd01949">
    <property type="entry name" value="GGDEF"/>
    <property type="match status" value="1"/>
</dbReference>
<dbReference type="InterPro" id="IPR029787">
    <property type="entry name" value="Nucleotide_cyclase"/>
</dbReference>
<dbReference type="InterPro" id="IPR050469">
    <property type="entry name" value="Diguanylate_Cyclase"/>
</dbReference>
<dbReference type="Proteomes" id="UP000242682">
    <property type="component" value="Unassembled WGS sequence"/>
</dbReference>
<dbReference type="SMART" id="SM00267">
    <property type="entry name" value="GGDEF"/>
    <property type="match status" value="1"/>
</dbReference>
<keyword evidence="2" id="KW-1133">Transmembrane helix</keyword>
<feature type="transmembrane region" description="Helical" evidence="2">
    <location>
        <begin position="66"/>
        <end position="85"/>
    </location>
</feature>
<dbReference type="InterPro" id="IPR000160">
    <property type="entry name" value="GGDEF_dom"/>
</dbReference>
<evidence type="ECO:0000259" key="3">
    <source>
        <dbReference type="PROSITE" id="PS50887"/>
    </source>
</evidence>
<feature type="transmembrane region" description="Helical" evidence="2">
    <location>
        <begin position="176"/>
        <end position="194"/>
    </location>
</feature>
<dbReference type="FunFam" id="3.30.70.270:FF:000001">
    <property type="entry name" value="Diguanylate cyclase domain protein"/>
    <property type="match status" value="1"/>
</dbReference>
<feature type="coiled-coil region" evidence="1">
    <location>
        <begin position="212"/>
        <end position="246"/>
    </location>
</feature>
<dbReference type="SUPFAM" id="SSF55073">
    <property type="entry name" value="Nucleotide cyclase"/>
    <property type="match status" value="1"/>
</dbReference>
<evidence type="ECO:0000313" key="5">
    <source>
        <dbReference type="Proteomes" id="UP000242682"/>
    </source>
</evidence>
<dbReference type="RefSeq" id="WP_106533462.1">
    <property type="nucleotide sequence ID" value="NZ_PYAT01000006.1"/>
</dbReference>
<dbReference type="GO" id="GO:0005886">
    <property type="term" value="C:plasma membrane"/>
    <property type="evidence" value="ECO:0007669"/>
    <property type="project" value="TreeGrafter"/>
</dbReference>
<dbReference type="PANTHER" id="PTHR45138">
    <property type="entry name" value="REGULATORY COMPONENTS OF SENSORY TRANSDUCTION SYSTEM"/>
    <property type="match status" value="1"/>
</dbReference>
<feature type="domain" description="GGDEF" evidence="3">
    <location>
        <begin position="273"/>
        <end position="410"/>
    </location>
</feature>
<sequence length="418" mass="47919">MTTHSISEDSLPHCTEKEKLFNEFLFEENMQRSKLFAKIVTLFEGILIFIHAFSNYAANQHITMDFYLFMYLFLFAISICMVVYITRFEKIETTTASQRQKFKRGLTGFVIFFLAWGAVVTLADQREYGNVMAFAVNFMCVSILYHASNKQILQLYALPVTILAVGLPFFQNAQPILFGHYINLTVFLFFCWLASRMLYRSNKMNFYNQLLLTATNENLAQTIEKNEEINRKLEATNERLRKLTLMDELTKISNRRGLQQYIDNALMVSKGRRRLSFIMLDIDNFKLFNDNYGHFEGDKVLQLVAQQINNCVDSSDCHISRFGGEEFIVAVFDQDLQEVVELAGCIQASLKEADIPHEYSLVADHVTVSIGIATGKVENSGQIQAVKEKADFALYEAKSQGKNRINVNNEKVGVNTNQ</sequence>
<dbReference type="Pfam" id="PF00990">
    <property type="entry name" value="GGDEF"/>
    <property type="match status" value="1"/>
</dbReference>
<dbReference type="PROSITE" id="PS50887">
    <property type="entry name" value="GGDEF"/>
    <property type="match status" value="1"/>
</dbReference>
<dbReference type="OrthoDB" id="69083at2"/>
<dbReference type="GO" id="GO:0052621">
    <property type="term" value="F:diguanylate cyclase activity"/>
    <property type="evidence" value="ECO:0007669"/>
    <property type="project" value="TreeGrafter"/>
</dbReference>
<dbReference type="Gene3D" id="3.30.70.270">
    <property type="match status" value="1"/>
</dbReference>
<keyword evidence="2" id="KW-0812">Transmembrane</keyword>
<feature type="transmembrane region" description="Helical" evidence="2">
    <location>
        <begin position="152"/>
        <end position="170"/>
    </location>
</feature>
<gene>
    <name evidence="4" type="ORF">B0H99_106156</name>
</gene>
<evidence type="ECO:0000313" key="4">
    <source>
        <dbReference type="EMBL" id="PSL40138.1"/>
    </source>
</evidence>
<dbReference type="AlphaFoldDB" id="A0A2P8H1N9"/>
<keyword evidence="1" id="KW-0175">Coiled coil</keyword>
<keyword evidence="5" id="KW-1185">Reference proteome</keyword>
<organism evidence="4 5">
    <name type="scientific">Planomicrobium soli</name>
    <dbReference type="NCBI Taxonomy" id="1176648"/>
    <lineage>
        <taxon>Bacteria</taxon>
        <taxon>Bacillati</taxon>
        <taxon>Bacillota</taxon>
        <taxon>Bacilli</taxon>
        <taxon>Bacillales</taxon>
        <taxon>Caryophanaceae</taxon>
        <taxon>Planomicrobium</taxon>
    </lineage>
</organism>
<dbReference type="NCBIfam" id="TIGR00254">
    <property type="entry name" value="GGDEF"/>
    <property type="match status" value="1"/>
</dbReference>
<dbReference type="GO" id="GO:1902201">
    <property type="term" value="P:negative regulation of bacterial-type flagellum-dependent cell motility"/>
    <property type="evidence" value="ECO:0007669"/>
    <property type="project" value="TreeGrafter"/>
</dbReference>
<feature type="transmembrane region" description="Helical" evidence="2">
    <location>
        <begin position="105"/>
        <end position="122"/>
    </location>
</feature>
<dbReference type="InterPro" id="IPR043128">
    <property type="entry name" value="Rev_trsase/Diguanyl_cyclase"/>
</dbReference>
<keyword evidence="2" id="KW-0472">Membrane</keyword>
<comment type="caution">
    <text evidence="4">The sequence shown here is derived from an EMBL/GenBank/DDBJ whole genome shotgun (WGS) entry which is preliminary data.</text>
</comment>
<dbReference type="PANTHER" id="PTHR45138:SF9">
    <property type="entry name" value="DIGUANYLATE CYCLASE DGCM-RELATED"/>
    <property type="match status" value="1"/>
</dbReference>
<proteinExistence type="predicted"/>
<accession>A0A2P8H1N9</accession>
<evidence type="ECO:0000256" key="2">
    <source>
        <dbReference type="SAM" id="Phobius"/>
    </source>
</evidence>
<feature type="transmembrane region" description="Helical" evidence="2">
    <location>
        <begin position="128"/>
        <end position="145"/>
    </location>
</feature>
<feature type="transmembrane region" description="Helical" evidence="2">
    <location>
        <begin position="35"/>
        <end position="54"/>
    </location>
</feature>
<name>A0A2P8H1N9_9BACL</name>
<dbReference type="EMBL" id="PYAT01000006">
    <property type="protein sequence ID" value="PSL40138.1"/>
    <property type="molecule type" value="Genomic_DNA"/>
</dbReference>
<protein>
    <submittedName>
        <fullName evidence="4">Diguanylate cyclase (GGDEF)-like protein</fullName>
    </submittedName>
</protein>
<dbReference type="GO" id="GO:0043709">
    <property type="term" value="P:cell adhesion involved in single-species biofilm formation"/>
    <property type="evidence" value="ECO:0007669"/>
    <property type="project" value="TreeGrafter"/>
</dbReference>
<reference evidence="4 5" key="1">
    <citation type="submission" date="2018-03" db="EMBL/GenBank/DDBJ databases">
        <title>Genomic Encyclopedia of Type Strains, Phase III (KMG-III): the genomes of soil and plant-associated and newly described type strains.</title>
        <authorList>
            <person name="Whitman W."/>
        </authorList>
    </citation>
    <scope>NUCLEOTIDE SEQUENCE [LARGE SCALE GENOMIC DNA]</scope>
    <source>
        <strain evidence="4 5">CGMCC 1.12259</strain>
    </source>
</reference>
<evidence type="ECO:0000256" key="1">
    <source>
        <dbReference type="SAM" id="Coils"/>
    </source>
</evidence>